<dbReference type="SUPFAM" id="SSF53448">
    <property type="entry name" value="Nucleotide-diphospho-sugar transferases"/>
    <property type="match status" value="1"/>
</dbReference>
<evidence type="ECO:0000256" key="5">
    <source>
        <dbReference type="ARBA" id="ARBA00030350"/>
    </source>
</evidence>
<evidence type="ECO:0000256" key="3">
    <source>
        <dbReference type="ARBA" id="ARBA00023253"/>
    </source>
</evidence>
<dbReference type="GO" id="GO:0016740">
    <property type="term" value="F:transferase activity"/>
    <property type="evidence" value="ECO:0007669"/>
    <property type="project" value="UniProtKB-KW"/>
</dbReference>
<evidence type="ECO:0000256" key="4">
    <source>
        <dbReference type="ARBA" id="ARBA00023277"/>
    </source>
</evidence>
<comment type="similarity">
    <text evidence="1">Belongs to the glycosyltransferase GT106 family.</text>
</comment>
<reference evidence="6 7" key="1">
    <citation type="journal article" date="2024" name="Nat. Commun.">
        <title>Phylogenomics reveals the evolutionary origins of lichenization in chlorophyte algae.</title>
        <authorList>
            <person name="Puginier C."/>
            <person name="Libourel C."/>
            <person name="Otte J."/>
            <person name="Skaloud P."/>
            <person name="Haon M."/>
            <person name="Grisel S."/>
            <person name="Petersen M."/>
            <person name="Berrin J.G."/>
            <person name="Delaux P.M."/>
            <person name="Dal Grande F."/>
            <person name="Keller J."/>
        </authorList>
    </citation>
    <scope>NUCLEOTIDE SEQUENCE [LARGE SCALE GENOMIC DNA]</scope>
    <source>
        <strain evidence="6 7">SAG 2145</strain>
    </source>
</reference>
<keyword evidence="7" id="KW-1185">Reference proteome</keyword>
<evidence type="ECO:0000256" key="2">
    <source>
        <dbReference type="ARBA" id="ARBA00022679"/>
    </source>
</evidence>
<sequence>MAAYLVDSEGFYAARTLRFDVCNGFANQRIAIAYGVVMAHYLGRAAVLPNILMNGTQGSDDWTLGSPNSTLPLSVMYDSQHFILALSQGGIVAVDPSEAPPLDRYTFVAMKNAPANPLSWLRERGANDTHLRIDCSFLRLPPGLVASNARHFWAVLEALKPSPRLNEYVQTGITKLRGLTSGSPTFNFLHVRLENDWLSHCNRWGTIPDGVIRNNCFNNTYNLDTYLQNKGVSREVVLYVASSWREANTEIVRKVMLGLVGSGGYQVVTSAYLFPAINLSREEAACVEFYIAMQSDRFLGNSVSSFSAMLILERQKRGGWSASYNGGNIPMSAAVPLYKLPWVFTYNSWSAKYNYMLKAAVRSGLAFDTFVPYCLFSGNMTSPIVNWLQSQGVVIIHAEPKWAQRLLDGLKKADNLAHSHLYADPQMQIGTWQRIDIPILPELSEWEYVLFTDADVFFRKAITLDSFGLPLPATFGMASEMSDMFPYNAGVMLMHLPPLQATYDSFIEFIFDNQNGMFFPGYGPGDQGAINQFYENSVVKAKLSQEFNAKPYFPALESAYIVHFHGPKPADFLTYLETGNCTFGEMCDTGAKKSFCFYAMEWASHIKDEEVGQRLYAACKVLAQVGSLQSKIYTDQPSSKPHEGTDLPTVLAELG</sequence>
<evidence type="ECO:0000313" key="7">
    <source>
        <dbReference type="Proteomes" id="UP001438707"/>
    </source>
</evidence>
<proteinExistence type="inferred from homology"/>
<organism evidence="6 7">
    <name type="scientific">Apatococcus lobatus</name>
    <dbReference type="NCBI Taxonomy" id="904363"/>
    <lineage>
        <taxon>Eukaryota</taxon>
        <taxon>Viridiplantae</taxon>
        <taxon>Chlorophyta</taxon>
        <taxon>core chlorophytes</taxon>
        <taxon>Trebouxiophyceae</taxon>
        <taxon>Chlorellales</taxon>
        <taxon>Chlorellaceae</taxon>
        <taxon>Apatococcus</taxon>
    </lineage>
</organism>
<evidence type="ECO:0000313" key="6">
    <source>
        <dbReference type="EMBL" id="KAK9838800.1"/>
    </source>
</evidence>
<dbReference type="Gene3D" id="3.40.50.11350">
    <property type="match status" value="1"/>
</dbReference>
<dbReference type="InterPro" id="IPR029044">
    <property type="entry name" value="Nucleotide-diphossugar_trans"/>
</dbReference>
<dbReference type="AlphaFoldDB" id="A0AAW1RXK3"/>
<dbReference type="GO" id="GO:0006004">
    <property type="term" value="P:fucose metabolic process"/>
    <property type="evidence" value="ECO:0007669"/>
    <property type="project" value="UniProtKB-KW"/>
</dbReference>
<keyword evidence="2" id="KW-0808">Transferase</keyword>
<dbReference type="Gene3D" id="3.90.550.10">
    <property type="entry name" value="Spore Coat Polysaccharide Biosynthesis Protein SpsA, Chain A"/>
    <property type="match status" value="1"/>
</dbReference>
<gene>
    <name evidence="6" type="ORF">WJX74_003544</name>
</gene>
<evidence type="ECO:0000256" key="1">
    <source>
        <dbReference type="ARBA" id="ARBA00007737"/>
    </source>
</evidence>
<keyword evidence="4" id="KW-0119">Carbohydrate metabolism</keyword>
<dbReference type="EMBL" id="JALJOS010000005">
    <property type="protein sequence ID" value="KAK9838800.1"/>
    <property type="molecule type" value="Genomic_DNA"/>
</dbReference>
<keyword evidence="3" id="KW-0294">Fucose metabolism</keyword>
<dbReference type="Proteomes" id="UP001438707">
    <property type="component" value="Unassembled WGS sequence"/>
</dbReference>
<dbReference type="CDD" id="cd11296">
    <property type="entry name" value="O-FucT_like"/>
    <property type="match status" value="1"/>
</dbReference>
<dbReference type="Pfam" id="PF10250">
    <property type="entry name" value="O-FucT"/>
    <property type="match status" value="1"/>
</dbReference>
<comment type="caution">
    <text evidence="6">The sequence shown here is derived from an EMBL/GenBank/DDBJ whole genome shotgun (WGS) entry which is preliminary data.</text>
</comment>
<dbReference type="InterPro" id="IPR019378">
    <property type="entry name" value="GDP-Fuc_O-FucTrfase"/>
</dbReference>
<name>A0AAW1RXK3_9CHLO</name>
<protein>
    <recommendedName>
        <fullName evidence="5">O-fucosyltransferase family protein</fullName>
    </recommendedName>
</protein>
<accession>A0AAW1RXK3</accession>